<dbReference type="GO" id="GO:0005524">
    <property type="term" value="F:ATP binding"/>
    <property type="evidence" value="ECO:0007669"/>
    <property type="project" value="InterPro"/>
</dbReference>
<dbReference type="GO" id="GO:0009330">
    <property type="term" value="C:DNA topoisomerase type II (double strand cut, ATP-hydrolyzing) complex"/>
    <property type="evidence" value="ECO:0007669"/>
    <property type="project" value="TreeGrafter"/>
</dbReference>
<dbReference type="Proteomes" id="UP000050465">
    <property type="component" value="Unassembled WGS sequence"/>
</dbReference>
<name>A0A0P8BRW1_9CYAN</name>
<evidence type="ECO:0000256" key="5">
    <source>
        <dbReference type="ARBA" id="ARBA00023125"/>
    </source>
</evidence>
<dbReference type="PATRIC" id="fig|1666911.3.peg.2890"/>
<dbReference type="FunFam" id="1.10.268.10:FF:000001">
    <property type="entry name" value="DNA gyrase subunit A"/>
    <property type="match status" value="1"/>
</dbReference>
<dbReference type="Pfam" id="PF03989">
    <property type="entry name" value="DNA_gyraseA_C"/>
    <property type="match status" value="4"/>
</dbReference>
<dbReference type="AlphaFoldDB" id="A0A0P8BRW1"/>
<sequence>MAKQLDFSKEQIVTTALHTEVQRSYLEYAMSVIVGRALPDVRDGLKPVHRRILYAMHELGLTPDRPFRKCARVVGDVLGKYHPHGDQAVYDALVRMVQDFSSRYPLLAGHGNFGSIDNDPPAAMRYTETRLAEIGHSALIGEVSEATVDFADNFDSSQQEPVVLPAQLPNLLLNGSSGIAVGMATNIPPHNLGEVIDGLIALIDRPNLSNEKLFELIPGPDFPTGAEIIETKGIHDAYRTGRGGIPIRGIAHFEEIQPGKGKRSRQAIVVTELPYQVNKASWITKVASLVNQGRIEGITDIRDESDREGMRVVIEIKREAQPHLILNELYKMTPLQTNFGALMLAIEEGQPRQLSLREILEAFLNFREETLVRQYSHELGQKRDRAHLVEGLIAALNNLDDVIDILRNAPDGTTAKVELKEHFDLSDRQSDSILAMPLRRLTGLEQQKLRDEAQELAHRISELQTLLEDRPVLMKSLKKELRTLKKKFNDPRRTRIQTIAERNKEEKRLADIVAEENEVEFVLEITRKGYIRRSAVKAYSRRKAKEEQPTKQLDEFDDVTIQAEITNPNQEILVLTKDGKAYSVNTNNVPMAQRQNKGVPLINLLPPAVGSVPDSIVTHIVLTEERLAQQLIVVSSQGRIKRLPAAELTNISGRGLTVLKIKDDDTLLFAFTADIGTDLVLASSGGRLLRFQINDEQLPEMSRASQGTKGIRLTRTERLVGCVPVRSSDSLLLISEKGYGKRMLVSNFKASNRGGIGSQSFKFSLKSDALIALLTAEPESTFTILTDENRFAKMAVAKVPLQGRSQPCARLFTPGRSETVIEARITDIPEEMLET</sequence>
<protein>
    <recommendedName>
        <fullName evidence="3">DNA topoisomerase (ATP-hydrolyzing)</fullName>
        <ecNumber evidence="3">5.6.2.2</ecNumber>
    </recommendedName>
</protein>
<dbReference type="EC" id="5.6.2.2" evidence="3"/>
<dbReference type="Gene3D" id="3.90.199.10">
    <property type="entry name" value="Topoisomerase II, domain 5"/>
    <property type="match status" value="1"/>
</dbReference>
<keyword evidence="6 7" id="KW-0413">Isomerase</keyword>
<dbReference type="SMART" id="SM00434">
    <property type="entry name" value="TOP4c"/>
    <property type="match status" value="1"/>
</dbReference>
<dbReference type="PANTHER" id="PTHR43493">
    <property type="entry name" value="DNA GYRASE/TOPOISOMERASE SUBUNIT A"/>
    <property type="match status" value="1"/>
</dbReference>
<dbReference type="GO" id="GO:0003677">
    <property type="term" value="F:DNA binding"/>
    <property type="evidence" value="ECO:0007669"/>
    <property type="project" value="UniProtKB-UniRule"/>
</dbReference>
<evidence type="ECO:0000256" key="2">
    <source>
        <dbReference type="ARBA" id="ARBA00008263"/>
    </source>
</evidence>
<dbReference type="GO" id="GO:0005737">
    <property type="term" value="C:cytoplasm"/>
    <property type="evidence" value="ECO:0007669"/>
    <property type="project" value="TreeGrafter"/>
</dbReference>
<dbReference type="InterPro" id="IPR002205">
    <property type="entry name" value="Topo_IIA_dom_A"/>
</dbReference>
<dbReference type="FunFam" id="3.30.1360.40:FF:000002">
    <property type="entry name" value="DNA gyrase subunit A"/>
    <property type="match status" value="1"/>
</dbReference>
<keyword evidence="4 7" id="KW-0799">Topoisomerase</keyword>
<dbReference type="GO" id="GO:0034335">
    <property type="term" value="F:DNA negative supercoiling activity"/>
    <property type="evidence" value="ECO:0007669"/>
    <property type="project" value="UniProtKB-ARBA"/>
</dbReference>
<dbReference type="STRING" id="1666911.HLUCCA11_04440"/>
<dbReference type="EMBL" id="LJZR01000004">
    <property type="protein sequence ID" value="KPQ36740.1"/>
    <property type="molecule type" value="Genomic_DNA"/>
</dbReference>
<gene>
    <name evidence="9" type="primary">gyrA</name>
    <name evidence="9" type="ORF">HLUCCA11_04440</name>
</gene>
<dbReference type="Gene3D" id="2.120.10.90">
    <property type="entry name" value="DNA gyrase/topoisomerase IV, subunit A, C-terminal"/>
    <property type="match status" value="1"/>
</dbReference>
<dbReference type="GO" id="GO:0006265">
    <property type="term" value="P:DNA topological change"/>
    <property type="evidence" value="ECO:0007669"/>
    <property type="project" value="UniProtKB-UniRule"/>
</dbReference>
<dbReference type="InterPro" id="IPR013758">
    <property type="entry name" value="Topo_IIA_A/C_ab"/>
</dbReference>
<dbReference type="CDD" id="cd00187">
    <property type="entry name" value="TOP4c"/>
    <property type="match status" value="1"/>
</dbReference>
<evidence type="ECO:0000259" key="8">
    <source>
        <dbReference type="PROSITE" id="PS52040"/>
    </source>
</evidence>
<comment type="catalytic activity">
    <reaction evidence="1 7">
        <text>ATP-dependent breakage, passage and rejoining of double-stranded DNA.</text>
        <dbReference type="EC" id="5.6.2.2"/>
    </reaction>
</comment>
<feature type="active site" description="O-(5'-phospho-DNA)-tyrosine intermediate" evidence="7">
    <location>
        <position position="126"/>
    </location>
</feature>
<evidence type="ECO:0000256" key="1">
    <source>
        <dbReference type="ARBA" id="ARBA00000185"/>
    </source>
</evidence>
<dbReference type="PANTHER" id="PTHR43493:SF5">
    <property type="entry name" value="DNA GYRASE SUBUNIT A, CHLOROPLASTIC_MITOCHONDRIAL"/>
    <property type="match status" value="1"/>
</dbReference>
<comment type="similarity">
    <text evidence="2">Belongs to the type II topoisomerase GyrA/ParC subunit family.</text>
</comment>
<dbReference type="PROSITE" id="PS52040">
    <property type="entry name" value="TOPO_IIA"/>
    <property type="match status" value="1"/>
</dbReference>
<dbReference type="Gene3D" id="1.10.268.10">
    <property type="entry name" value="Topoisomerase, domain 3"/>
    <property type="match status" value="1"/>
</dbReference>
<dbReference type="InterPro" id="IPR050220">
    <property type="entry name" value="Type_II_DNA_Topoisomerases"/>
</dbReference>
<dbReference type="SUPFAM" id="SSF56719">
    <property type="entry name" value="Type II DNA topoisomerase"/>
    <property type="match status" value="1"/>
</dbReference>
<dbReference type="Pfam" id="PF00521">
    <property type="entry name" value="DNA_topoisoIV"/>
    <property type="match status" value="1"/>
</dbReference>
<organism evidence="9 10">
    <name type="scientific">Phormidesmis priestleyi Ana</name>
    <dbReference type="NCBI Taxonomy" id="1666911"/>
    <lineage>
        <taxon>Bacteria</taxon>
        <taxon>Bacillati</taxon>
        <taxon>Cyanobacteriota</taxon>
        <taxon>Cyanophyceae</taxon>
        <taxon>Leptolyngbyales</taxon>
        <taxon>Leptolyngbyaceae</taxon>
        <taxon>Phormidesmis</taxon>
    </lineage>
</organism>
<evidence type="ECO:0000313" key="9">
    <source>
        <dbReference type="EMBL" id="KPQ36740.1"/>
    </source>
</evidence>
<evidence type="ECO:0000313" key="10">
    <source>
        <dbReference type="Proteomes" id="UP000050465"/>
    </source>
</evidence>
<dbReference type="Gene3D" id="3.30.1360.40">
    <property type="match status" value="1"/>
</dbReference>
<reference evidence="9 10" key="1">
    <citation type="submission" date="2015-09" db="EMBL/GenBank/DDBJ databases">
        <title>Identification and resolution of microdiversity through metagenomic sequencing of parallel consortia.</title>
        <authorList>
            <person name="Nelson W.C."/>
            <person name="Romine M.F."/>
            <person name="Lindemann S.R."/>
        </authorList>
    </citation>
    <scope>NUCLEOTIDE SEQUENCE [LARGE SCALE GENOMIC DNA]</scope>
    <source>
        <strain evidence="9">Ana</strain>
    </source>
</reference>
<keyword evidence="5 7" id="KW-0238">DNA-binding</keyword>
<dbReference type="NCBIfam" id="NF004043">
    <property type="entry name" value="PRK05560.1"/>
    <property type="match status" value="1"/>
</dbReference>
<evidence type="ECO:0000256" key="3">
    <source>
        <dbReference type="ARBA" id="ARBA00012895"/>
    </source>
</evidence>
<proteinExistence type="inferred from homology"/>
<evidence type="ECO:0000256" key="7">
    <source>
        <dbReference type="PROSITE-ProRule" id="PRU01384"/>
    </source>
</evidence>
<dbReference type="InterPro" id="IPR006691">
    <property type="entry name" value="GyrA/parC_rep"/>
</dbReference>
<evidence type="ECO:0000256" key="6">
    <source>
        <dbReference type="ARBA" id="ARBA00023235"/>
    </source>
</evidence>
<dbReference type="InterPro" id="IPR035516">
    <property type="entry name" value="Gyrase/topoIV_suA_C"/>
</dbReference>
<dbReference type="InterPro" id="IPR013757">
    <property type="entry name" value="Topo_IIA_A_a_sf"/>
</dbReference>
<dbReference type="NCBIfam" id="NF004044">
    <property type="entry name" value="PRK05561.1"/>
    <property type="match status" value="1"/>
</dbReference>
<dbReference type="NCBIfam" id="TIGR01063">
    <property type="entry name" value="gyrA"/>
    <property type="match status" value="1"/>
</dbReference>
<dbReference type="FunFam" id="3.90.199.10:FF:000001">
    <property type="entry name" value="DNA gyrase subunit A"/>
    <property type="match status" value="1"/>
</dbReference>
<feature type="domain" description="Topo IIA-type catalytic" evidence="8">
    <location>
        <begin position="38"/>
        <end position="512"/>
    </location>
</feature>
<dbReference type="InterPro" id="IPR013760">
    <property type="entry name" value="Topo_IIA-like_dom_sf"/>
</dbReference>
<comment type="caution">
    <text evidence="9">The sequence shown here is derived from an EMBL/GenBank/DDBJ whole genome shotgun (WGS) entry which is preliminary data.</text>
</comment>
<accession>A0A0P8BRW1</accession>
<evidence type="ECO:0000256" key="4">
    <source>
        <dbReference type="ARBA" id="ARBA00023029"/>
    </source>
</evidence>
<dbReference type="SUPFAM" id="SSF101904">
    <property type="entry name" value="GyrA/ParC C-terminal domain-like"/>
    <property type="match status" value="1"/>
</dbReference>